<gene>
    <name evidence="2" type="ORF">SAMN04487908_12415</name>
</gene>
<evidence type="ECO:0000313" key="3">
    <source>
        <dbReference type="Proteomes" id="UP000184172"/>
    </source>
</evidence>
<sequence>MKLIKLLLLALITNFGMQAQELVVGQATLTKLQKGVYEIKKNDGTVKTIDIRPNAEEHIQGTLSVLFNDCEKTRQSVFNLTEITERALVKTVIEYNNCDYTPFKPTDKEIKKAADFKGDQFKLFGSVGASVNRISFFQLDKFENLTQAQLSFGLAATPGFLGSLQGKLHFTMEVSAAFSGDKNFSNSTSKTNFNKNTYRWNLGAEYHFNENGTIHPIVGIAAGLARDQYKGNFSTYKIDRTKGSAFWTPKIGLLYDLDEKKSLGVIVSYIPEYENDLSFINNDEVIPFVVNTHFVNAGLYFYF</sequence>
<dbReference type="AlphaFoldDB" id="A0A1M6LR07"/>
<feature type="signal peptide" evidence="1">
    <location>
        <begin position="1"/>
        <end position="19"/>
    </location>
</feature>
<dbReference type="STRING" id="797419.SAMN05216556_12244"/>
<dbReference type="SUPFAM" id="SSF56925">
    <property type="entry name" value="OMPA-like"/>
    <property type="match status" value="1"/>
</dbReference>
<dbReference type="Proteomes" id="UP000184172">
    <property type="component" value="Unassembled WGS sequence"/>
</dbReference>
<protein>
    <recommendedName>
        <fullName evidence="4">Outer membrane protein beta-barrel domain-containing protein</fullName>
    </recommendedName>
</protein>
<accession>A0A1M6LR07</accession>
<dbReference type="InterPro" id="IPR011250">
    <property type="entry name" value="OMP/PagP_B-barrel"/>
</dbReference>
<keyword evidence="3" id="KW-1185">Reference proteome</keyword>
<name>A0A1M6LR07_9FLAO</name>
<reference evidence="3" key="1">
    <citation type="submission" date="2016-11" db="EMBL/GenBank/DDBJ databases">
        <authorList>
            <person name="Varghese N."/>
            <person name="Submissions S."/>
        </authorList>
    </citation>
    <scope>NUCLEOTIDE SEQUENCE [LARGE SCALE GENOMIC DNA]</scope>
    <source>
        <strain evidence="3">DSM 26349</strain>
    </source>
</reference>
<proteinExistence type="predicted"/>
<feature type="chain" id="PRO_5009919316" description="Outer membrane protein beta-barrel domain-containing protein" evidence="1">
    <location>
        <begin position="20"/>
        <end position="303"/>
    </location>
</feature>
<evidence type="ECO:0008006" key="4">
    <source>
        <dbReference type="Google" id="ProtNLM"/>
    </source>
</evidence>
<dbReference type="EMBL" id="FQYV01000024">
    <property type="protein sequence ID" value="SHJ73654.1"/>
    <property type="molecule type" value="Genomic_DNA"/>
</dbReference>
<keyword evidence="1" id="KW-0732">Signal</keyword>
<evidence type="ECO:0000256" key="1">
    <source>
        <dbReference type="SAM" id="SignalP"/>
    </source>
</evidence>
<evidence type="ECO:0000313" key="2">
    <source>
        <dbReference type="EMBL" id="SHJ73654.1"/>
    </source>
</evidence>
<dbReference type="OrthoDB" id="1410408at2"/>
<organism evidence="2 3">
    <name type="scientific">Aequorivita viscosa</name>
    <dbReference type="NCBI Taxonomy" id="797419"/>
    <lineage>
        <taxon>Bacteria</taxon>
        <taxon>Pseudomonadati</taxon>
        <taxon>Bacteroidota</taxon>
        <taxon>Flavobacteriia</taxon>
        <taxon>Flavobacteriales</taxon>
        <taxon>Flavobacteriaceae</taxon>
        <taxon>Aequorivita</taxon>
    </lineage>
</organism>
<dbReference type="RefSeq" id="WP_073220441.1">
    <property type="nucleotide sequence ID" value="NZ_FNNS01000022.1"/>
</dbReference>
<dbReference type="Gene3D" id="2.40.160.20">
    <property type="match status" value="1"/>
</dbReference>